<accession>A0A5C6ASM3</accession>
<gene>
    <name evidence="6" type="primary">prkC_20</name>
    <name evidence="6" type="ORF">Pla52n_33290</name>
</gene>
<keyword evidence="2 3" id="KW-0067">ATP-binding</keyword>
<dbReference type="CDD" id="cd14014">
    <property type="entry name" value="STKc_PknB_like"/>
    <property type="match status" value="1"/>
</dbReference>
<dbReference type="InterPro" id="IPR027417">
    <property type="entry name" value="P-loop_NTPase"/>
</dbReference>
<dbReference type="PROSITE" id="PS50011">
    <property type="entry name" value="PROTEIN_KINASE_DOM"/>
    <property type="match status" value="1"/>
</dbReference>
<dbReference type="InterPro" id="IPR042095">
    <property type="entry name" value="SUMF_sf"/>
</dbReference>
<proteinExistence type="predicted"/>
<name>A0A5C6ASM3_9BACT</name>
<dbReference type="SUPFAM" id="SSF56112">
    <property type="entry name" value="Protein kinase-like (PK-like)"/>
    <property type="match status" value="1"/>
</dbReference>
<dbReference type="InterPro" id="IPR011009">
    <property type="entry name" value="Kinase-like_dom_sf"/>
</dbReference>
<evidence type="ECO:0000313" key="6">
    <source>
        <dbReference type="EMBL" id="TWU02279.1"/>
    </source>
</evidence>
<dbReference type="InterPro" id="IPR008271">
    <property type="entry name" value="Ser/Thr_kinase_AS"/>
</dbReference>
<dbReference type="GO" id="GO:0005524">
    <property type="term" value="F:ATP binding"/>
    <property type="evidence" value="ECO:0007669"/>
    <property type="project" value="UniProtKB-UniRule"/>
</dbReference>
<dbReference type="InterPro" id="IPR045269">
    <property type="entry name" value="Atg1-like"/>
</dbReference>
<evidence type="ECO:0000313" key="7">
    <source>
        <dbReference type="Proteomes" id="UP000320176"/>
    </source>
</evidence>
<dbReference type="PANTHER" id="PTHR24348">
    <property type="entry name" value="SERINE/THREONINE-PROTEIN KINASE UNC-51-RELATED"/>
    <property type="match status" value="1"/>
</dbReference>
<dbReference type="FunFam" id="1.10.510.10:FF:000571">
    <property type="entry name" value="Maternal embryonic leucine zipper kinase"/>
    <property type="match status" value="1"/>
</dbReference>
<dbReference type="Pfam" id="PF03781">
    <property type="entry name" value="FGE-sulfatase"/>
    <property type="match status" value="1"/>
</dbReference>
<dbReference type="Gene3D" id="3.90.1580.10">
    <property type="entry name" value="paralog of FGE (formylglycine-generating enzyme)"/>
    <property type="match status" value="1"/>
</dbReference>
<dbReference type="Pfam" id="PF00069">
    <property type="entry name" value="Pkinase"/>
    <property type="match status" value="1"/>
</dbReference>
<dbReference type="InterPro" id="IPR016187">
    <property type="entry name" value="CTDL_fold"/>
</dbReference>
<keyword evidence="6" id="KW-0808">Transferase</keyword>
<dbReference type="SMART" id="SM00220">
    <property type="entry name" value="S_TKc"/>
    <property type="match status" value="1"/>
</dbReference>
<evidence type="ECO:0000256" key="2">
    <source>
        <dbReference type="ARBA" id="ARBA00022840"/>
    </source>
</evidence>
<dbReference type="Gene3D" id="3.30.200.20">
    <property type="entry name" value="Phosphorylase Kinase, domain 1"/>
    <property type="match status" value="1"/>
</dbReference>
<dbReference type="PROSITE" id="PS00107">
    <property type="entry name" value="PROTEIN_KINASE_ATP"/>
    <property type="match status" value="1"/>
</dbReference>
<comment type="caution">
    <text evidence="6">The sequence shown here is derived from an EMBL/GenBank/DDBJ whole genome shotgun (WGS) entry which is preliminary data.</text>
</comment>
<reference evidence="6 7" key="1">
    <citation type="submission" date="2019-02" db="EMBL/GenBank/DDBJ databases">
        <title>Deep-cultivation of Planctomycetes and their phenomic and genomic characterization uncovers novel biology.</title>
        <authorList>
            <person name="Wiegand S."/>
            <person name="Jogler M."/>
            <person name="Boedeker C."/>
            <person name="Pinto D."/>
            <person name="Vollmers J."/>
            <person name="Rivas-Marin E."/>
            <person name="Kohn T."/>
            <person name="Peeters S.H."/>
            <person name="Heuer A."/>
            <person name="Rast P."/>
            <person name="Oberbeckmann S."/>
            <person name="Bunk B."/>
            <person name="Jeske O."/>
            <person name="Meyerdierks A."/>
            <person name="Storesund J.E."/>
            <person name="Kallscheuer N."/>
            <person name="Luecker S."/>
            <person name="Lage O.M."/>
            <person name="Pohl T."/>
            <person name="Merkel B.J."/>
            <person name="Hornburger P."/>
            <person name="Mueller R.-W."/>
            <person name="Bruemmer F."/>
            <person name="Labrenz M."/>
            <person name="Spormann A.M."/>
            <person name="Op Den Camp H."/>
            <person name="Overmann J."/>
            <person name="Amann R."/>
            <person name="Jetten M.S.M."/>
            <person name="Mascher T."/>
            <person name="Medema M.H."/>
            <person name="Devos D.P."/>
            <person name="Kaster A.-K."/>
            <person name="Ovreas L."/>
            <person name="Rohde M."/>
            <person name="Galperin M.Y."/>
            <person name="Jogler C."/>
        </authorList>
    </citation>
    <scope>NUCLEOTIDE SEQUENCE [LARGE SCALE GENOMIC DNA]</scope>
    <source>
        <strain evidence="6 7">Pla52n</strain>
    </source>
</reference>
<dbReference type="RefSeq" id="WP_146520640.1">
    <property type="nucleotide sequence ID" value="NZ_CP151726.1"/>
</dbReference>
<sequence length="1445" mass="161725">MSDSDDPDLETRIEQTTSSRAGVSQDLVDDSQEQPSVRLPSRLGRYEVKQTLGEGGFGTVVLALDTELDRLVAVKIPNSKRFKNKAAVSLFLSEAKMAACLRHDGIVTVFDVGWESDVPFIVLEYIRGRTLADFIRYEKWSHEFTAATIMAIAQALHHAHREGFIHRDLKPHNILLDNEDRPRISDFGLAVRHRDLNQYTNQVVGTPMYMAPEQATGENHRIDERTDIWSVGVMLYQMLCRKRPFAADDDGDLIPRIIRAEFVPPATVDPTVPPELQRICLRCLSRRMSQRYRTAEELARDLELWIDRSKQHSGSGISVGSDLGSNERALAANESPAVVSRGLRPFKSEDFVFFTRLLPGPHDRNGLPITLSFWISTLRQRDPDTAVSVGLLYGPSGCGKSSFVRAGIIPLLGSTTTSIYVDSTSPDLTGRIMKALSDRFDFLKPFDTLAGMLSELRESYSASDDPTDRPKVIVFIDQFEQWLAQDQANPTSSLVQALRQCDGGCVQCMLIVRDDFWLPISRFMSLLEVSIVDGENAMLIDSFDPEHAKKVLMELGRSMSCLPAAESEITDSQRQFLDRAIDELSHHGRLYPVRLAIFAELVRKQPWNAATLDRLGGAEGVGVSYLDHAVGHLSTAARQVHSDAARRVLGELLPTRGDIKKSAVARERLLEVSGYADSHRDFDSLIRLLDSELRLLTPVLADDSGAEMDSLGSQSGGHQVTSYRLTHDFLVPSIREWLERDLRGQRGGRQQLLLKEQAAMWNDRQSSRFLPSLSEYLLIRFYTQRGDWTADQAKMMLFAGQRIGRRLLMIAAIITVFAIAGGMVYRQQALRNQVATTQRLLSTLQDVNNDDVPGVLDQLEPLQKHAIGPAFRVFDDAEQSINKRLRAGLVCLRSDDDPLGKIVQWIKLAEIRPSDVAVVCAELHPHRNATVPLLETALRDEQLDPTSRLRFASVLAQLSPENTTLPRMNGELVQTLLQQPAPDCHVWVRMLVPIGDQLLTPLRTAFDDNLDLQSARVIVAAMDQYSVQLSRDVPHLLAAADGAQFRAIIENWQHRGDEMNRWIKDHVPQHSDAADQRVATSNLAIASLLLGNPTAIKQIARQRHSPQRTMLVSMLNADRLDLWRLIDMIEQYGDDKDLLAAFVLASDAFSDRASSQRQRDRLQEILTQAHQSQVDAELHVAATVIARHWGLTLDPPPETKISNSDDRAWNVNTSGQKWIALSIDRGDEVPGYHVAISVTEVPNGLFREFANETNAGLEITGADQVPASFIPLHNITAFCNWLSKRENIPRDQWCYEPSESDNAASYYPKPDFINRSGFRLPTKSEWLAAVGGSGPHWLADCEPVVTRRYLWDRTSAEMIIRGVGQRLPNPSGFQDLYGNVSEIVLDEELFRRGAAEKALFLLGGNALTPLREFESLSSQKPLNPRIINSYAGFRVVRTLPSTNAD</sequence>
<dbReference type="GO" id="GO:0004674">
    <property type="term" value="F:protein serine/threonine kinase activity"/>
    <property type="evidence" value="ECO:0007669"/>
    <property type="project" value="UniProtKB-EC"/>
</dbReference>
<dbReference type="EMBL" id="SJPN01000004">
    <property type="protein sequence ID" value="TWU02279.1"/>
    <property type="molecule type" value="Genomic_DNA"/>
</dbReference>
<evidence type="ECO:0000256" key="3">
    <source>
        <dbReference type="PROSITE-ProRule" id="PRU10141"/>
    </source>
</evidence>
<dbReference type="InterPro" id="IPR017441">
    <property type="entry name" value="Protein_kinase_ATP_BS"/>
</dbReference>
<feature type="binding site" evidence="3">
    <location>
        <position position="75"/>
    </location>
    <ligand>
        <name>ATP</name>
        <dbReference type="ChEBI" id="CHEBI:30616"/>
    </ligand>
</feature>
<feature type="domain" description="Protein kinase" evidence="5">
    <location>
        <begin position="46"/>
        <end position="306"/>
    </location>
</feature>
<dbReference type="Gene3D" id="1.10.510.10">
    <property type="entry name" value="Transferase(Phosphotransferase) domain 1"/>
    <property type="match status" value="1"/>
</dbReference>
<keyword evidence="6" id="KW-0418">Kinase</keyword>
<dbReference type="Pfam" id="PF20703">
    <property type="entry name" value="nSTAND1"/>
    <property type="match status" value="1"/>
</dbReference>
<dbReference type="SUPFAM" id="SSF52540">
    <property type="entry name" value="P-loop containing nucleoside triphosphate hydrolases"/>
    <property type="match status" value="1"/>
</dbReference>
<dbReference type="Proteomes" id="UP000320176">
    <property type="component" value="Unassembled WGS sequence"/>
</dbReference>
<dbReference type="EC" id="2.7.11.1" evidence="6"/>
<dbReference type="InterPro" id="IPR005532">
    <property type="entry name" value="SUMF_dom"/>
</dbReference>
<evidence type="ECO:0000256" key="4">
    <source>
        <dbReference type="SAM" id="MobiDB-lite"/>
    </source>
</evidence>
<keyword evidence="7" id="KW-1185">Reference proteome</keyword>
<evidence type="ECO:0000256" key="1">
    <source>
        <dbReference type="ARBA" id="ARBA00022741"/>
    </source>
</evidence>
<feature type="region of interest" description="Disordered" evidence="4">
    <location>
        <begin position="1"/>
        <end position="35"/>
    </location>
</feature>
<dbReference type="OrthoDB" id="6111975at2"/>
<evidence type="ECO:0000259" key="5">
    <source>
        <dbReference type="PROSITE" id="PS50011"/>
    </source>
</evidence>
<protein>
    <submittedName>
        <fullName evidence="6">Serine/threonine-protein kinase PrkC</fullName>
        <ecNumber evidence="6">2.7.11.1</ecNumber>
    </submittedName>
</protein>
<dbReference type="InterPro" id="IPR049052">
    <property type="entry name" value="nSTAND1"/>
</dbReference>
<dbReference type="InterPro" id="IPR000719">
    <property type="entry name" value="Prot_kinase_dom"/>
</dbReference>
<keyword evidence="1 3" id="KW-0547">Nucleotide-binding</keyword>
<dbReference type="SUPFAM" id="SSF56436">
    <property type="entry name" value="C-type lectin-like"/>
    <property type="match status" value="1"/>
</dbReference>
<dbReference type="PROSITE" id="PS00108">
    <property type="entry name" value="PROTEIN_KINASE_ST"/>
    <property type="match status" value="1"/>
</dbReference>
<organism evidence="6 7">
    <name type="scientific">Stieleria varia</name>
    <dbReference type="NCBI Taxonomy" id="2528005"/>
    <lineage>
        <taxon>Bacteria</taxon>
        <taxon>Pseudomonadati</taxon>
        <taxon>Planctomycetota</taxon>
        <taxon>Planctomycetia</taxon>
        <taxon>Pirellulales</taxon>
        <taxon>Pirellulaceae</taxon>
        <taxon>Stieleria</taxon>
    </lineage>
</organism>
<dbReference type="GO" id="GO:0005737">
    <property type="term" value="C:cytoplasm"/>
    <property type="evidence" value="ECO:0007669"/>
    <property type="project" value="TreeGrafter"/>
</dbReference>